<accession>Q7UF20</accession>
<dbReference type="InterPro" id="IPR045851">
    <property type="entry name" value="AMP-bd_C_sf"/>
</dbReference>
<evidence type="ECO:0000259" key="1">
    <source>
        <dbReference type="Pfam" id="PF14535"/>
    </source>
</evidence>
<dbReference type="Pfam" id="PF14535">
    <property type="entry name" value="AMP-binding_C_2"/>
    <property type="match status" value="1"/>
</dbReference>
<keyword evidence="3" id="KW-1185">Reference proteome</keyword>
<evidence type="ECO:0000313" key="3">
    <source>
        <dbReference type="Proteomes" id="UP000001025"/>
    </source>
</evidence>
<dbReference type="GO" id="GO:0047475">
    <property type="term" value="F:phenylacetate-CoA ligase activity"/>
    <property type="evidence" value="ECO:0007669"/>
    <property type="project" value="InterPro"/>
</dbReference>
<dbReference type="EMBL" id="BX294151">
    <property type="protein sequence ID" value="CAD78863.1"/>
    <property type="molecule type" value="Genomic_DNA"/>
</dbReference>
<protein>
    <submittedName>
        <fullName evidence="2">Coenzyme F390 synthetase (FtsA-2)</fullName>
    </submittedName>
</protein>
<dbReference type="InterPro" id="IPR028154">
    <property type="entry name" value="AMP-dep_Lig_C"/>
</dbReference>
<dbReference type="SUPFAM" id="SSF56801">
    <property type="entry name" value="Acetyl-CoA synthetase-like"/>
    <property type="match status" value="1"/>
</dbReference>
<dbReference type="InterPro" id="IPR042099">
    <property type="entry name" value="ANL_N_sf"/>
</dbReference>
<dbReference type="InterPro" id="IPR011880">
    <property type="entry name" value="PA_CoA_ligase"/>
</dbReference>
<dbReference type="CDD" id="cd05913">
    <property type="entry name" value="PaaK"/>
    <property type="match status" value="1"/>
</dbReference>
<dbReference type="PANTHER" id="PTHR43845">
    <property type="entry name" value="BLR5969 PROTEIN"/>
    <property type="match status" value="1"/>
</dbReference>
<dbReference type="AlphaFoldDB" id="Q7UF20"/>
<dbReference type="InParanoid" id="Q7UF20"/>
<dbReference type="EnsemblBacteria" id="CAD78863">
    <property type="protein sequence ID" value="CAD78863"/>
    <property type="gene ID" value="RB10398"/>
</dbReference>
<dbReference type="KEGG" id="rba:RB10398"/>
<name>Q7UF20_RHOBA</name>
<gene>
    <name evidence="2" type="primary">ftsA</name>
    <name evidence="2" type="ordered locus">RB10398</name>
</gene>
<dbReference type="eggNOG" id="COG1541">
    <property type="taxonomic scope" value="Bacteria"/>
</dbReference>
<sequence>MLRSVSRLSVFSLPSSISMHDLAMLGQSAAVLFCLLSLLRPGCCHDTTINFMEPSRSEFRSMDRDSLRTHQWARLQCVWQGLKESKHPLYQQAVTATPNLHDWNSFESLPFLTKSDLLGNAREEPSKLFTLARRAYSRAHQTSGSRGWPMPIFDTPDDWRWWLKCWQYVLDAADVTPADTVMMAFSFGPFIGFWTANDALVERGCLVVPGGGLSSSARLQMMLDRDCTVVCCTPTYALHLISVANEHGIDLKGSNVSRLIVAGEPGGSVPEIRRAIEEPWGARVVDHAGASELGAWGFPTADDLGLHVIESEFIAEFVVFDEDGRAVRFAEAGEEAELVMTNLGRSGGPIVRYRTGDIVRPVWDHGLECQFVKLDGGAIGRADDMLVIRGVNVFPASIEAIVRQTLPKAEFRMIATRQDHLDQLSIEIEAPGEMNSDAGRLGDLRRLQNAFRERLALRVEIASVPEGSLPRSEGKSKRFVDHR</sequence>
<dbReference type="Gene3D" id="3.40.50.12780">
    <property type="entry name" value="N-terminal domain of ligase-like"/>
    <property type="match status" value="1"/>
</dbReference>
<dbReference type="STRING" id="243090.RB10398"/>
<reference evidence="2 3" key="1">
    <citation type="journal article" date="2003" name="Proc. Natl. Acad. Sci. U.S.A.">
        <title>Complete genome sequence of the marine planctomycete Pirellula sp. strain 1.</title>
        <authorList>
            <person name="Gloeckner F.O."/>
            <person name="Kube M."/>
            <person name="Bauer M."/>
            <person name="Teeling H."/>
            <person name="Lombardot T."/>
            <person name="Ludwig W."/>
            <person name="Gade D."/>
            <person name="Beck A."/>
            <person name="Borzym K."/>
            <person name="Heitmann K."/>
            <person name="Rabus R."/>
            <person name="Schlesner H."/>
            <person name="Amann R."/>
            <person name="Reinhardt R."/>
        </authorList>
    </citation>
    <scope>NUCLEOTIDE SEQUENCE [LARGE SCALE GENOMIC DNA]</scope>
    <source>
        <strain evidence="3">DSM 10527 / NCIMB 13988 / SH1</strain>
    </source>
</reference>
<dbReference type="PANTHER" id="PTHR43845:SF1">
    <property type="entry name" value="BLR5969 PROTEIN"/>
    <property type="match status" value="1"/>
</dbReference>
<dbReference type="Proteomes" id="UP000001025">
    <property type="component" value="Chromosome"/>
</dbReference>
<dbReference type="OrthoDB" id="580775at2"/>
<proteinExistence type="predicted"/>
<dbReference type="HOGENOM" id="CLU_035301_1_2_0"/>
<organism evidence="2 3">
    <name type="scientific">Rhodopirellula baltica (strain DSM 10527 / NCIMB 13988 / SH1)</name>
    <dbReference type="NCBI Taxonomy" id="243090"/>
    <lineage>
        <taxon>Bacteria</taxon>
        <taxon>Pseudomonadati</taxon>
        <taxon>Planctomycetota</taxon>
        <taxon>Planctomycetia</taxon>
        <taxon>Pirellulales</taxon>
        <taxon>Pirellulaceae</taxon>
        <taxon>Rhodopirellula</taxon>
    </lineage>
</organism>
<dbReference type="Gene3D" id="3.30.300.30">
    <property type="match status" value="1"/>
</dbReference>
<evidence type="ECO:0000313" key="2">
    <source>
        <dbReference type="EMBL" id="CAD78863.1"/>
    </source>
</evidence>
<dbReference type="GO" id="GO:0010124">
    <property type="term" value="P:phenylacetate catabolic process"/>
    <property type="evidence" value="ECO:0007669"/>
    <property type="project" value="InterPro"/>
</dbReference>
<dbReference type="PATRIC" id="fig|243090.15.peg.5031"/>
<dbReference type="FunCoup" id="Q7UF20">
    <property type="interactions" value="19"/>
</dbReference>
<feature type="domain" description="AMP-dependent ligase C-terminal" evidence="1">
    <location>
        <begin position="390"/>
        <end position="483"/>
    </location>
</feature>